<dbReference type="Proteomes" id="UP000661112">
    <property type="component" value="Unassembled WGS sequence"/>
</dbReference>
<gene>
    <name evidence="3" type="ORF">H6G83_01465</name>
</gene>
<keyword evidence="4" id="KW-1185">Reference proteome</keyword>
<dbReference type="Pfam" id="PF25546">
    <property type="entry name" value="DUF7925"/>
    <property type="match status" value="1"/>
</dbReference>
<name>A0ABR8CXS6_9NOST</name>
<feature type="chain" id="PRO_5045246509" description="DUF7925 domain-containing protein" evidence="1">
    <location>
        <begin position="34"/>
        <end position="843"/>
    </location>
</feature>
<organism evidence="3 4">
    <name type="scientific">Anabaena azotica FACHB-119</name>
    <dbReference type="NCBI Taxonomy" id="947527"/>
    <lineage>
        <taxon>Bacteria</taxon>
        <taxon>Bacillati</taxon>
        <taxon>Cyanobacteriota</taxon>
        <taxon>Cyanophyceae</taxon>
        <taxon>Nostocales</taxon>
        <taxon>Nostocaceae</taxon>
        <taxon>Anabaena</taxon>
        <taxon>Anabaena azotica</taxon>
    </lineage>
</organism>
<dbReference type="InterPro" id="IPR057685">
    <property type="entry name" value="DUF7925"/>
</dbReference>
<evidence type="ECO:0000259" key="2">
    <source>
        <dbReference type="Pfam" id="PF25546"/>
    </source>
</evidence>
<accession>A0ABR8CXS6</accession>
<comment type="caution">
    <text evidence="3">The sequence shown here is derived from an EMBL/GenBank/DDBJ whole genome shotgun (WGS) entry which is preliminary data.</text>
</comment>
<protein>
    <recommendedName>
        <fullName evidence="2">DUF7925 domain-containing protein</fullName>
    </recommendedName>
</protein>
<proteinExistence type="predicted"/>
<evidence type="ECO:0000256" key="1">
    <source>
        <dbReference type="SAM" id="SignalP"/>
    </source>
</evidence>
<evidence type="ECO:0000313" key="3">
    <source>
        <dbReference type="EMBL" id="MBD2499294.1"/>
    </source>
</evidence>
<feature type="signal peptide" evidence="1">
    <location>
        <begin position="1"/>
        <end position="33"/>
    </location>
</feature>
<dbReference type="RefSeq" id="WP_190465924.1">
    <property type="nucleotide sequence ID" value="NZ_JACJSG010000002.1"/>
</dbReference>
<dbReference type="EMBL" id="JACJSG010000002">
    <property type="protein sequence ID" value="MBD2499294.1"/>
    <property type="molecule type" value="Genomic_DNA"/>
</dbReference>
<evidence type="ECO:0000313" key="4">
    <source>
        <dbReference type="Proteomes" id="UP000661112"/>
    </source>
</evidence>
<reference evidence="3 4" key="1">
    <citation type="journal article" date="2020" name="ISME J.">
        <title>Comparative genomics reveals insights into cyanobacterial evolution and habitat adaptation.</title>
        <authorList>
            <person name="Chen M.Y."/>
            <person name="Teng W.K."/>
            <person name="Zhao L."/>
            <person name="Hu C.X."/>
            <person name="Zhou Y.K."/>
            <person name="Han B.P."/>
            <person name="Song L.R."/>
            <person name="Shu W.S."/>
        </authorList>
    </citation>
    <scope>NUCLEOTIDE SEQUENCE [LARGE SCALE GENOMIC DNA]</scope>
    <source>
        <strain evidence="3 4">FACHB-119</strain>
    </source>
</reference>
<sequence length="843" mass="87505">MKSSPQITKTKKPKLYRALVAAAFLANGILPFAAPVFAEGTAAGKPIENRATGTYEDPNNPGTRINTTSNTVTVTVAEVAGITVTASGVVDNNGGSVAVGDLLIYTYTLTNVGNDPTKFRIPNLASTTGPGSVAGTIPNGGVANRLQFSVDGGNSWQNITDAEAITPSVAPGGTVLVRVPVTVQVGAQNNDVITVTLGNTPGGAQNQLRNPDGGDVYTVDNPDDAPDEVDGAPVNGVREASATQQIQVGTSLKTYALATILKTRTSDDPGSDASTLTDDKLTYNLSLRVESNDVTGRGISPAPLTGTDIKLNGNPRDSRILISDAIPAGTRLAAVPVPPPGWEAVYTTDPVGTTIDQANWQTFSSPDSIPANVTRVGFINIPTSISAVAPGQTASGFSIQLAVTASTSPVFIANIAQVYGKTSGTDTLVYDESGDENPSYFDGNRGSMNLPALIDPDQVGLPKNNDLVRDNITSGFINNPTTPETGVDTENNNSGEGIGGEANQIQLQVALPVAVLNGPQNAPDAIGPTDNNNDFTNKSALVPANTAPGSLLDPSPVAFTNTIRNSGTNAGTITLSPTAPSNPSHLPNGTKVTITYGSQSAIYNYVFDNNNNTGSFNLVGTTAISIPNVAPGTNLNYGVEVDLPDGTPLSTDINIDRGFPVPIEASIRTAPNSSPETNTTINRVYTGYLRLVKESRILQGTGPVVQGNDGTFSSTPKRPAPGNIIEYQIRYKNISTPQAGSGNVILDADKIVITDDGTISPNNWALDNDNNGQIDTSNIAGSAKDSGASTITFFSGSGDETKTPSLDQTGTTVNSDVTKYVNTVTGKVGPNVERTFTFQRRVN</sequence>
<keyword evidence="1" id="KW-0732">Signal</keyword>
<feature type="domain" description="DUF7925" evidence="2">
    <location>
        <begin position="257"/>
        <end position="439"/>
    </location>
</feature>